<feature type="domain" description="Glycosyltransferase 2-like" evidence="1">
    <location>
        <begin position="4"/>
        <end position="67"/>
    </location>
</feature>
<dbReference type="Gene3D" id="3.90.550.10">
    <property type="entry name" value="Spore Coat Polysaccharide Biosynthesis Protein SpsA, Chain A"/>
    <property type="match status" value="1"/>
</dbReference>
<dbReference type="RefSeq" id="WP_166153119.1">
    <property type="nucleotide sequence ID" value="NZ_JAAOIW010000009.1"/>
</dbReference>
<gene>
    <name evidence="2" type="ORF">G9U52_23685</name>
</gene>
<evidence type="ECO:0000313" key="2">
    <source>
        <dbReference type="EMBL" id="NHN32826.1"/>
    </source>
</evidence>
<accession>A0ABX0JAP5</accession>
<reference evidence="2" key="1">
    <citation type="submission" date="2020-03" db="EMBL/GenBank/DDBJ databases">
        <title>Draft sequencing of Paenibacilllus sp. S3N08.</title>
        <authorList>
            <person name="Kim D.-U."/>
        </authorList>
    </citation>
    <scope>NUCLEOTIDE SEQUENCE</scope>
    <source>
        <strain evidence="2">S3N08</strain>
    </source>
</reference>
<evidence type="ECO:0000313" key="3">
    <source>
        <dbReference type="Proteomes" id="UP001165962"/>
    </source>
</evidence>
<dbReference type="InterPro" id="IPR001173">
    <property type="entry name" value="Glyco_trans_2-like"/>
</dbReference>
<comment type="caution">
    <text evidence="2">The sequence shown here is derived from an EMBL/GenBank/DDBJ whole genome shotgun (WGS) entry which is preliminary data.</text>
</comment>
<proteinExistence type="predicted"/>
<organism evidence="2 3">
    <name type="scientific">Paenibacillus agricola</name>
    <dbReference type="NCBI Taxonomy" id="2716264"/>
    <lineage>
        <taxon>Bacteria</taxon>
        <taxon>Bacillati</taxon>
        <taxon>Bacillota</taxon>
        <taxon>Bacilli</taxon>
        <taxon>Bacillales</taxon>
        <taxon>Paenibacillaceae</taxon>
        <taxon>Paenibacillus</taxon>
    </lineage>
</organism>
<name>A0ABX0JAP5_9BACL</name>
<dbReference type="EMBL" id="JAAOIW010000009">
    <property type="protein sequence ID" value="NHN32826.1"/>
    <property type="molecule type" value="Genomic_DNA"/>
</dbReference>
<evidence type="ECO:0000259" key="1">
    <source>
        <dbReference type="Pfam" id="PF00535"/>
    </source>
</evidence>
<keyword evidence="3" id="KW-1185">Reference proteome</keyword>
<dbReference type="SUPFAM" id="SSF53448">
    <property type="entry name" value="Nucleotide-diphospho-sugar transferases"/>
    <property type="match status" value="1"/>
</dbReference>
<protein>
    <recommendedName>
        <fullName evidence="1">Glycosyltransferase 2-like domain-containing protein</fullName>
    </recommendedName>
</protein>
<dbReference type="InterPro" id="IPR029044">
    <property type="entry name" value="Nucleotide-diphossugar_trans"/>
</dbReference>
<sequence>MQISIIILAQQEKLLKQCLSRIRLYTEGSYELIVINDGASPEIARWLNMSDDIKIITNAQYVGVARVITKVRR</sequence>
<dbReference type="Proteomes" id="UP001165962">
    <property type="component" value="Unassembled WGS sequence"/>
</dbReference>
<dbReference type="Pfam" id="PF00535">
    <property type="entry name" value="Glycos_transf_2"/>
    <property type="match status" value="1"/>
</dbReference>